<dbReference type="Proteomes" id="UP000324222">
    <property type="component" value="Unassembled WGS sequence"/>
</dbReference>
<dbReference type="EMBL" id="VSRR010003176">
    <property type="protein sequence ID" value="MPC34996.1"/>
    <property type="molecule type" value="Genomic_DNA"/>
</dbReference>
<name>A0A5B7EP20_PORTR</name>
<evidence type="ECO:0000313" key="2">
    <source>
        <dbReference type="Proteomes" id="UP000324222"/>
    </source>
</evidence>
<accession>A0A5B7EP20</accession>
<evidence type="ECO:0000313" key="1">
    <source>
        <dbReference type="EMBL" id="MPC34996.1"/>
    </source>
</evidence>
<reference evidence="1 2" key="1">
    <citation type="submission" date="2019-05" db="EMBL/GenBank/DDBJ databases">
        <title>Another draft genome of Portunus trituberculatus and its Hox gene families provides insights of decapod evolution.</title>
        <authorList>
            <person name="Jeong J.-H."/>
            <person name="Song I."/>
            <person name="Kim S."/>
            <person name="Choi T."/>
            <person name="Kim D."/>
            <person name="Ryu S."/>
            <person name="Kim W."/>
        </authorList>
    </citation>
    <scope>NUCLEOTIDE SEQUENCE [LARGE SCALE GENOMIC DNA]</scope>
    <source>
        <tissue evidence="1">Muscle</tissue>
    </source>
</reference>
<keyword evidence="2" id="KW-1185">Reference proteome</keyword>
<proteinExistence type="predicted"/>
<sequence length="88" mass="9960">MDIVDEMRYITDDHLLAHCTCTEPSECMAELKVMWLAGLTVKGDIQNSDPCIYTLSDSLYTCHMEWNTYRASNSDIHQPQVQGTVSST</sequence>
<comment type="caution">
    <text evidence="1">The sequence shown here is derived from an EMBL/GenBank/DDBJ whole genome shotgun (WGS) entry which is preliminary data.</text>
</comment>
<organism evidence="1 2">
    <name type="scientific">Portunus trituberculatus</name>
    <name type="common">Swimming crab</name>
    <name type="synonym">Neptunus trituberculatus</name>
    <dbReference type="NCBI Taxonomy" id="210409"/>
    <lineage>
        <taxon>Eukaryota</taxon>
        <taxon>Metazoa</taxon>
        <taxon>Ecdysozoa</taxon>
        <taxon>Arthropoda</taxon>
        <taxon>Crustacea</taxon>
        <taxon>Multicrustacea</taxon>
        <taxon>Malacostraca</taxon>
        <taxon>Eumalacostraca</taxon>
        <taxon>Eucarida</taxon>
        <taxon>Decapoda</taxon>
        <taxon>Pleocyemata</taxon>
        <taxon>Brachyura</taxon>
        <taxon>Eubrachyura</taxon>
        <taxon>Portunoidea</taxon>
        <taxon>Portunidae</taxon>
        <taxon>Portuninae</taxon>
        <taxon>Portunus</taxon>
    </lineage>
</organism>
<protein>
    <submittedName>
        <fullName evidence="1">Uncharacterized protein</fullName>
    </submittedName>
</protein>
<dbReference type="AlphaFoldDB" id="A0A5B7EP20"/>
<gene>
    <name evidence="1" type="ORF">E2C01_028403</name>
</gene>